<dbReference type="Gene3D" id="2.130.10.10">
    <property type="entry name" value="YVTN repeat-like/Quinoprotein amine dehydrogenase"/>
    <property type="match status" value="2"/>
</dbReference>
<feature type="repeat" description="WD" evidence="3">
    <location>
        <begin position="110"/>
        <end position="142"/>
    </location>
</feature>
<organism evidence="6 7">
    <name type="scientific">Ekhidna lutea</name>
    <dbReference type="NCBI Taxonomy" id="447679"/>
    <lineage>
        <taxon>Bacteria</taxon>
        <taxon>Pseudomonadati</taxon>
        <taxon>Bacteroidota</taxon>
        <taxon>Cytophagia</taxon>
        <taxon>Cytophagales</taxon>
        <taxon>Reichenbachiellaceae</taxon>
        <taxon>Ekhidna</taxon>
    </lineage>
</organism>
<accession>A0A239F493</accession>
<feature type="chain" id="PRO_5012941145" evidence="4">
    <location>
        <begin position="19"/>
        <end position="1062"/>
    </location>
</feature>
<dbReference type="InterPro" id="IPR011600">
    <property type="entry name" value="Pept_C14_caspase"/>
</dbReference>
<keyword evidence="1 3" id="KW-0853">WD repeat</keyword>
<feature type="signal peptide" evidence="4">
    <location>
        <begin position="1"/>
        <end position="18"/>
    </location>
</feature>
<dbReference type="Pfam" id="PF00656">
    <property type="entry name" value="Peptidase_C14"/>
    <property type="match status" value="1"/>
</dbReference>
<sequence length="1062" mass="117394">MKTILALLSILISWTALSQQSELIIRQGHTAGINMVQYSPTGKYVYSASDDKSIKMWDVQTGIDVNTFNAHEAPVNSIHLSQDGKLLVSGDRSGTIILWDAITGEVKTQIQAHEGSANTAKLSNDATMIISGGEDEILKLWNTSGDTIKTISGFTAPIMNLAISPSGDRIVTGGGKNNGVEVKLVDPEKGKILADALDNVKGSGAAIAYTKAIMTGFAVIGNVANGRIGKESTTIFVMTYSNIEFTNDGKRILFSQNVFTPFLAEKGEEEETGSASVSLVELSENRNHFGEVSKPIRWQINNPRGVAVLSQDQTKVIVNEQRSIKVYDIENADFPEPGNKEAINYVPPVVKEIKNITKNTNWLALSPDYRTIVTSDQKRQLKLWDYETGRKIRDMEGYVQPALAVDVMPDGKHILVGSLDRDMTMWDITTGTLVRTFDRSSDINHIDVSKDGKYMATTAVNTSFMKIWNFKTGRLYKTLKEKKDNIVWVKFNPEDEDKIWALTDANDLNEWSVTDYKSKKSKEDFQSLEDKFSRGDYSIRFDGYDVTIKKGNQKIINDTQQGIITDAVFSMDSRFAITTNESGEIALYNLQQGKKTISMALIEEGGFIAYTPDFHYTSSKNAAKAIAFKEGNNVLPFEQLELKHNRPDVIAKTLGYASEKLIASYEAAYNKRLKRLGFNPADLSTSNELPKMDVDMLSIPLETDQRTLTFSAKATDENQSINRLQVYINDVPAFGSNGISVAPSASITKDISVELGKGLNEIKVTAINSKGLESLPETFEVQLTTDFDKPDLYLVSIGVSQYQQSQHNLAFAAKDAGDIISTMKGSSEYENVFEKLIVNQNATDANIQAIRSFVEQAQVDDVVMIFIAGHGVLDKDYTYYFATHNMDFNNPSSGGLSYEQLQALIDGIKCRNKLLMMDTCHAGELDEDDIEEAEESISSVGSVAFRSAGSLVKLKENSFGLDNTLELSKALFSDMRKGTGATVISAAGGTEFAAEGVNSENGLFTSCLIQGFSTRRADINRDRDYRVSEIRQYVGEQVILLSNGKQVPTSREENIRNDFKVY</sequence>
<name>A0A239F493_EKHLU</name>
<dbReference type="SMART" id="SM00320">
    <property type="entry name" value="WD40"/>
    <property type="match status" value="9"/>
</dbReference>
<dbReference type="SUPFAM" id="SSF50998">
    <property type="entry name" value="Quinoprotein alcohol dehydrogenase-like"/>
    <property type="match status" value="1"/>
</dbReference>
<feature type="repeat" description="WD" evidence="3">
    <location>
        <begin position="68"/>
        <end position="109"/>
    </location>
</feature>
<dbReference type="PRINTS" id="PR00320">
    <property type="entry name" value="GPROTEINBRPT"/>
</dbReference>
<feature type="repeat" description="WD" evidence="3">
    <location>
        <begin position="26"/>
        <end position="67"/>
    </location>
</feature>
<dbReference type="SUPFAM" id="SSF52129">
    <property type="entry name" value="Caspase-like"/>
    <property type="match status" value="1"/>
</dbReference>
<dbReference type="EMBL" id="FZPD01000001">
    <property type="protein sequence ID" value="SNS51667.1"/>
    <property type="molecule type" value="Genomic_DNA"/>
</dbReference>
<dbReference type="InterPro" id="IPR020472">
    <property type="entry name" value="WD40_PAC1"/>
</dbReference>
<evidence type="ECO:0000256" key="1">
    <source>
        <dbReference type="ARBA" id="ARBA00022574"/>
    </source>
</evidence>
<dbReference type="PANTHER" id="PTHR19848">
    <property type="entry name" value="WD40 REPEAT PROTEIN"/>
    <property type="match status" value="1"/>
</dbReference>
<feature type="domain" description="Peptidase C14 caspase" evidence="5">
    <location>
        <begin position="797"/>
        <end position="1059"/>
    </location>
</feature>
<dbReference type="Proteomes" id="UP000198393">
    <property type="component" value="Unassembled WGS sequence"/>
</dbReference>
<proteinExistence type="predicted"/>
<dbReference type="PROSITE" id="PS00678">
    <property type="entry name" value="WD_REPEATS_1"/>
    <property type="match status" value="1"/>
</dbReference>
<dbReference type="InterPro" id="IPR001680">
    <property type="entry name" value="WD40_rpt"/>
</dbReference>
<dbReference type="PROSITE" id="PS50082">
    <property type="entry name" value="WD_REPEATS_2"/>
    <property type="match status" value="5"/>
</dbReference>
<evidence type="ECO:0000313" key="6">
    <source>
        <dbReference type="EMBL" id="SNS51667.1"/>
    </source>
</evidence>
<dbReference type="PROSITE" id="PS50294">
    <property type="entry name" value="WD_REPEATS_REGION"/>
    <property type="match status" value="4"/>
</dbReference>
<reference evidence="6 7" key="1">
    <citation type="submission" date="2017-06" db="EMBL/GenBank/DDBJ databases">
        <authorList>
            <person name="Kim H.J."/>
            <person name="Triplett B.A."/>
        </authorList>
    </citation>
    <scope>NUCLEOTIDE SEQUENCE [LARGE SCALE GENOMIC DNA]</scope>
    <source>
        <strain evidence="6 7">DSM 19307</strain>
    </source>
</reference>
<dbReference type="PANTHER" id="PTHR19848:SF8">
    <property type="entry name" value="F-BOX AND WD REPEAT DOMAIN CONTAINING 7"/>
    <property type="match status" value="1"/>
</dbReference>
<dbReference type="InterPro" id="IPR015943">
    <property type="entry name" value="WD40/YVTN_repeat-like_dom_sf"/>
</dbReference>
<dbReference type="InterPro" id="IPR011047">
    <property type="entry name" value="Quinoprotein_ADH-like_sf"/>
</dbReference>
<evidence type="ECO:0000256" key="4">
    <source>
        <dbReference type="SAM" id="SignalP"/>
    </source>
</evidence>
<gene>
    <name evidence="6" type="ORF">SAMN05421640_0482</name>
</gene>
<dbReference type="InterPro" id="IPR019775">
    <property type="entry name" value="WD40_repeat_CS"/>
</dbReference>
<dbReference type="Gene3D" id="3.40.50.1460">
    <property type="match status" value="1"/>
</dbReference>
<dbReference type="AlphaFoldDB" id="A0A239F493"/>
<evidence type="ECO:0000259" key="5">
    <source>
        <dbReference type="Pfam" id="PF00656"/>
    </source>
</evidence>
<dbReference type="InterPro" id="IPR029030">
    <property type="entry name" value="Caspase-like_dom_sf"/>
</dbReference>
<evidence type="ECO:0000256" key="3">
    <source>
        <dbReference type="PROSITE-ProRule" id="PRU00221"/>
    </source>
</evidence>
<evidence type="ECO:0000313" key="7">
    <source>
        <dbReference type="Proteomes" id="UP000198393"/>
    </source>
</evidence>
<keyword evidence="2" id="KW-0677">Repeat</keyword>
<dbReference type="RefSeq" id="WP_089355247.1">
    <property type="nucleotide sequence ID" value="NZ_FZPD01000001.1"/>
</dbReference>
<dbReference type="OrthoDB" id="1492850at2"/>
<dbReference type="GO" id="GO:0006508">
    <property type="term" value="P:proteolysis"/>
    <property type="evidence" value="ECO:0007669"/>
    <property type="project" value="InterPro"/>
</dbReference>
<dbReference type="CDD" id="cd00200">
    <property type="entry name" value="WD40"/>
    <property type="match status" value="1"/>
</dbReference>
<evidence type="ECO:0000256" key="2">
    <source>
        <dbReference type="ARBA" id="ARBA00022737"/>
    </source>
</evidence>
<keyword evidence="4" id="KW-0732">Signal</keyword>
<protein>
    <submittedName>
        <fullName evidence="6">WD40 repeat</fullName>
    </submittedName>
</protein>
<dbReference type="GO" id="GO:0004197">
    <property type="term" value="F:cysteine-type endopeptidase activity"/>
    <property type="evidence" value="ECO:0007669"/>
    <property type="project" value="InterPro"/>
</dbReference>
<feature type="repeat" description="WD" evidence="3">
    <location>
        <begin position="395"/>
        <end position="436"/>
    </location>
</feature>
<keyword evidence="7" id="KW-1185">Reference proteome</keyword>
<dbReference type="Pfam" id="PF00400">
    <property type="entry name" value="WD40"/>
    <property type="match status" value="3"/>
</dbReference>
<feature type="repeat" description="WD" evidence="3">
    <location>
        <begin position="363"/>
        <end position="394"/>
    </location>
</feature>